<accession>A0A1M5DS20</accession>
<gene>
    <name evidence="5" type="ORF">SAMN05443144_11218</name>
</gene>
<dbReference type="STRING" id="1194090.SAMN05443144_11218"/>
<evidence type="ECO:0000256" key="2">
    <source>
        <dbReference type="ARBA" id="ARBA00023295"/>
    </source>
</evidence>
<dbReference type="InterPro" id="IPR017853">
    <property type="entry name" value="GH"/>
</dbReference>
<evidence type="ECO:0000313" key="6">
    <source>
        <dbReference type="Proteomes" id="UP000184041"/>
    </source>
</evidence>
<sequence>MSGNVLAQDTGTTETVVVKPQMTDKVLDNPGKGFMTFQRFNGDTANVLNNCCGNFREEFPFPVNRDTEMELVNEDYPDTKIAYFRFYWRYIEPQKGEYRWEIIDRALKTAHERGQTLMLSVMPYGSEGDEENDVPDWYREMVGEKTDWEYDNPVNKWLVDPEDARYIKYYGGLIRALGERYDGHPDLESVDARIVGAWGEGGGTELLTRQTMQALMDAYLESFRETSLVTLLHGEESVRYAKSQAEVGWRQDCLGDLGFWAEDEGDWTHMYDYYPQTTIDYGMEDAWKMAPVTFEICGTFTRWKEEEGYDLEDVKYIFDQALKWHMSSFNAKSSPVPEEWRPAVNEWLKQMGYRFALRRFAYPQRVAPGGKLWFTSWWENRGVAPIYRKYPLALRLQGAGQSTVLLTGADIREWMPGDNLYDGAVFIPRELPEGDYTLQVGLVEPLRELNEPPRPAVDLAIDGRTQEGWYSLGEITIKDEE</sequence>
<dbReference type="RefSeq" id="WP_170864373.1">
    <property type="nucleotide sequence ID" value="NZ_FQUS01000012.1"/>
</dbReference>
<dbReference type="Pfam" id="PF02449">
    <property type="entry name" value="Glyco_hydro_42"/>
    <property type="match status" value="1"/>
</dbReference>
<evidence type="ECO:0000259" key="3">
    <source>
        <dbReference type="Pfam" id="PF02449"/>
    </source>
</evidence>
<dbReference type="InterPro" id="IPR013529">
    <property type="entry name" value="Glyco_hydro_42_N"/>
</dbReference>
<dbReference type="GO" id="GO:0005975">
    <property type="term" value="P:carbohydrate metabolic process"/>
    <property type="evidence" value="ECO:0007669"/>
    <property type="project" value="InterPro"/>
</dbReference>
<evidence type="ECO:0000256" key="1">
    <source>
        <dbReference type="ARBA" id="ARBA00022801"/>
    </source>
</evidence>
<proteinExistence type="predicted"/>
<dbReference type="SUPFAM" id="SSF51445">
    <property type="entry name" value="(Trans)glycosidases"/>
    <property type="match status" value="1"/>
</dbReference>
<protein>
    <submittedName>
        <fullName evidence="5">Beta-galactosidase</fullName>
    </submittedName>
</protein>
<dbReference type="Pfam" id="PF16116">
    <property type="entry name" value="DUF4832"/>
    <property type="match status" value="1"/>
</dbReference>
<keyword evidence="1" id="KW-0378">Hydrolase</keyword>
<dbReference type="InterPro" id="IPR032267">
    <property type="entry name" value="DUF4832"/>
</dbReference>
<dbReference type="EMBL" id="FQUS01000012">
    <property type="protein sequence ID" value="SHF69818.1"/>
    <property type="molecule type" value="Genomic_DNA"/>
</dbReference>
<evidence type="ECO:0000313" key="5">
    <source>
        <dbReference type="EMBL" id="SHF69818.1"/>
    </source>
</evidence>
<dbReference type="GO" id="GO:0009341">
    <property type="term" value="C:beta-galactosidase complex"/>
    <property type="evidence" value="ECO:0007669"/>
    <property type="project" value="InterPro"/>
</dbReference>
<reference evidence="5 6" key="1">
    <citation type="submission" date="2016-11" db="EMBL/GenBank/DDBJ databases">
        <authorList>
            <person name="Jaros S."/>
            <person name="Januszkiewicz K."/>
            <person name="Wedrychowicz H."/>
        </authorList>
    </citation>
    <scope>NUCLEOTIDE SEQUENCE [LARGE SCALE GENOMIC DNA]</scope>
    <source>
        <strain evidence="5 6">DSM 21986</strain>
    </source>
</reference>
<keyword evidence="2" id="KW-0326">Glycosidase</keyword>
<name>A0A1M5DS20_9BACT</name>
<dbReference type="Proteomes" id="UP000184041">
    <property type="component" value="Unassembled WGS sequence"/>
</dbReference>
<dbReference type="GO" id="GO:0004565">
    <property type="term" value="F:beta-galactosidase activity"/>
    <property type="evidence" value="ECO:0007669"/>
    <property type="project" value="InterPro"/>
</dbReference>
<evidence type="ECO:0000259" key="4">
    <source>
        <dbReference type="Pfam" id="PF16116"/>
    </source>
</evidence>
<organism evidence="5 6">
    <name type="scientific">Fodinibius roseus</name>
    <dbReference type="NCBI Taxonomy" id="1194090"/>
    <lineage>
        <taxon>Bacteria</taxon>
        <taxon>Pseudomonadati</taxon>
        <taxon>Balneolota</taxon>
        <taxon>Balneolia</taxon>
        <taxon>Balneolales</taxon>
        <taxon>Balneolaceae</taxon>
        <taxon>Fodinibius</taxon>
    </lineage>
</organism>
<keyword evidence="6" id="KW-1185">Reference proteome</keyword>
<feature type="domain" description="Glycoside hydrolase family 42 N-terminal" evidence="3">
    <location>
        <begin position="86"/>
        <end position="187"/>
    </location>
</feature>
<dbReference type="Gene3D" id="3.20.20.80">
    <property type="entry name" value="Glycosidases"/>
    <property type="match status" value="1"/>
</dbReference>
<dbReference type="AlphaFoldDB" id="A0A1M5DS20"/>
<feature type="domain" description="DUF4832" evidence="4">
    <location>
        <begin position="316"/>
        <end position="460"/>
    </location>
</feature>